<name>A0A514JYC1_9ACTN</name>
<evidence type="ECO:0000259" key="1">
    <source>
        <dbReference type="Pfam" id="PF13788"/>
    </source>
</evidence>
<gene>
    <name evidence="2" type="ORF">CD934_29750</name>
</gene>
<protein>
    <submittedName>
        <fullName evidence="2">Alpha/beta hydrolase</fullName>
    </submittedName>
</protein>
<dbReference type="EMBL" id="CP022310">
    <property type="protein sequence ID" value="QDI72411.1"/>
    <property type="molecule type" value="Genomic_DNA"/>
</dbReference>
<evidence type="ECO:0000313" key="3">
    <source>
        <dbReference type="Proteomes" id="UP000316215"/>
    </source>
</evidence>
<accession>A0A514JYC1</accession>
<dbReference type="InterPro" id="IPR025438">
    <property type="entry name" value="DUF4180"/>
</dbReference>
<keyword evidence="3" id="KW-1185">Reference proteome</keyword>
<dbReference type="KEGG" id="sast:CD934_29750"/>
<feature type="domain" description="DUF4180" evidence="1">
    <location>
        <begin position="10"/>
        <end position="120"/>
    </location>
</feature>
<dbReference type="AlphaFoldDB" id="A0A514JYC1"/>
<evidence type="ECO:0000313" key="2">
    <source>
        <dbReference type="EMBL" id="QDI72411.1"/>
    </source>
</evidence>
<reference evidence="2 3" key="1">
    <citation type="submission" date="2017-07" db="EMBL/GenBank/DDBJ databases">
        <title>The Complete Genome of Streptomyces asterosporus-ZSY.</title>
        <authorList>
            <person name="Zhang S."/>
        </authorList>
    </citation>
    <scope>NUCLEOTIDE SEQUENCE [LARGE SCALE GENOMIC DNA]</scope>
    <source>
        <strain evidence="2 3">DSM 41452</strain>
    </source>
</reference>
<organism evidence="2 3">
    <name type="scientific">Streptomyces calvus</name>
    <dbReference type="NCBI Taxonomy" id="67282"/>
    <lineage>
        <taxon>Bacteria</taxon>
        <taxon>Bacillati</taxon>
        <taxon>Actinomycetota</taxon>
        <taxon>Actinomycetes</taxon>
        <taxon>Kitasatosporales</taxon>
        <taxon>Streptomycetaceae</taxon>
        <taxon>Streptomyces</taxon>
    </lineage>
</organism>
<proteinExistence type="predicted"/>
<sequence length="123" mass="13032">MAADGVMTSNGVTVLVCDADGAKVSGGDTALDLIGDAMGCRADVVAVPVERLADEFFALSSGVAGDVVQKFVNYRIRLAVVGDIGDRVAASDALRDFVREANRGRQVWFVADRTELEERLARA</sequence>
<dbReference type="RefSeq" id="WP_142233623.1">
    <property type="nucleotide sequence ID" value="NZ_CP022310.1"/>
</dbReference>
<dbReference type="Proteomes" id="UP000316215">
    <property type="component" value="Chromosome"/>
</dbReference>
<dbReference type="Pfam" id="PF13788">
    <property type="entry name" value="DUF4180"/>
    <property type="match status" value="1"/>
</dbReference>
<keyword evidence="2" id="KW-0378">Hydrolase</keyword>
<dbReference type="GO" id="GO:0016787">
    <property type="term" value="F:hydrolase activity"/>
    <property type="evidence" value="ECO:0007669"/>
    <property type="project" value="UniProtKB-KW"/>
</dbReference>